<dbReference type="VEuPathDB" id="VectorBase:LOC119181038"/>
<reference evidence="1" key="1">
    <citation type="journal article" date="2020" name="Cell">
        <title>Large-Scale Comparative Analyses of Tick Genomes Elucidate Their Genetic Diversity and Vector Capacities.</title>
        <authorList>
            <consortium name="Tick Genome and Microbiome Consortium (TIGMIC)"/>
            <person name="Jia N."/>
            <person name="Wang J."/>
            <person name="Shi W."/>
            <person name="Du L."/>
            <person name="Sun Y."/>
            <person name="Zhan W."/>
            <person name="Jiang J.F."/>
            <person name="Wang Q."/>
            <person name="Zhang B."/>
            <person name="Ji P."/>
            <person name="Bell-Sakyi L."/>
            <person name="Cui X.M."/>
            <person name="Yuan T.T."/>
            <person name="Jiang B.G."/>
            <person name="Yang W.F."/>
            <person name="Lam T.T."/>
            <person name="Chang Q.C."/>
            <person name="Ding S.J."/>
            <person name="Wang X.J."/>
            <person name="Zhu J.G."/>
            <person name="Ruan X.D."/>
            <person name="Zhao L."/>
            <person name="Wei J.T."/>
            <person name="Ye R.Z."/>
            <person name="Que T.C."/>
            <person name="Du C.H."/>
            <person name="Zhou Y.H."/>
            <person name="Cheng J.X."/>
            <person name="Dai P.F."/>
            <person name="Guo W.B."/>
            <person name="Han X.H."/>
            <person name="Huang E.J."/>
            <person name="Li L.F."/>
            <person name="Wei W."/>
            <person name="Gao Y.C."/>
            <person name="Liu J.Z."/>
            <person name="Shao H.Z."/>
            <person name="Wang X."/>
            <person name="Wang C.C."/>
            <person name="Yang T.C."/>
            <person name="Huo Q.B."/>
            <person name="Li W."/>
            <person name="Chen H.Y."/>
            <person name="Chen S.E."/>
            <person name="Zhou L.G."/>
            <person name="Ni X.B."/>
            <person name="Tian J.H."/>
            <person name="Sheng Y."/>
            <person name="Liu T."/>
            <person name="Pan Y.S."/>
            <person name="Xia L.Y."/>
            <person name="Li J."/>
            <person name="Zhao F."/>
            <person name="Cao W.C."/>
        </authorList>
    </citation>
    <scope>NUCLEOTIDE SEQUENCE</scope>
    <source>
        <strain evidence="1">Rmic-2018</strain>
    </source>
</reference>
<organism evidence="1 2">
    <name type="scientific">Rhipicephalus microplus</name>
    <name type="common">Cattle tick</name>
    <name type="synonym">Boophilus microplus</name>
    <dbReference type="NCBI Taxonomy" id="6941"/>
    <lineage>
        <taxon>Eukaryota</taxon>
        <taxon>Metazoa</taxon>
        <taxon>Ecdysozoa</taxon>
        <taxon>Arthropoda</taxon>
        <taxon>Chelicerata</taxon>
        <taxon>Arachnida</taxon>
        <taxon>Acari</taxon>
        <taxon>Parasitiformes</taxon>
        <taxon>Ixodida</taxon>
        <taxon>Ixodoidea</taxon>
        <taxon>Ixodidae</taxon>
        <taxon>Rhipicephalinae</taxon>
        <taxon>Rhipicephalus</taxon>
        <taxon>Boophilus</taxon>
    </lineage>
</organism>
<dbReference type="Proteomes" id="UP000821866">
    <property type="component" value="Chromosome 11"/>
</dbReference>
<evidence type="ECO:0000313" key="1">
    <source>
        <dbReference type="EMBL" id="KAH8035500.1"/>
    </source>
</evidence>
<sequence>MLTNAVTILCAEIIKSNQNNDSRRSYQGVKFLVTMAHRCQHAKDYLLQAPPTWQWSVNWLKQTMSEFNTQWSSNTSNEDSNTKTFQRTISAQDTLAEATALLTELSSPEAAELGMEMDQDDAED</sequence>
<dbReference type="AlphaFoldDB" id="A0A9J6EMW8"/>
<keyword evidence="2" id="KW-1185">Reference proteome</keyword>
<dbReference type="EMBL" id="JABSTU010000003">
    <property type="protein sequence ID" value="KAH8035500.1"/>
    <property type="molecule type" value="Genomic_DNA"/>
</dbReference>
<name>A0A9J6EMW8_RHIMP</name>
<comment type="caution">
    <text evidence="1">The sequence shown here is derived from an EMBL/GenBank/DDBJ whole genome shotgun (WGS) entry which is preliminary data.</text>
</comment>
<accession>A0A9J6EMW8</accession>
<protein>
    <submittedName>
        <fullName evidence="1">Uncharacterized protein</fullName>
    </submittedName>
</protein>
<gene>
    <name evidence="1" type="ORF">HPB51_005782</name>
</gene>
<evidence type="ECO:0000313" key="2">
    <source>
        <dbReference type="Proteomes" id="UP000821866"/>
    </source>
</evidence>
<proteinExistence type="predicted"/>
<reference evidence="1" key="2">
    <citation type="submission" date="2021-09" db="EMBL/GenBank/DDBJ databases">
        <authorList>
            <person name="Jia N."/>
            <person name="Wang J."/>
            <person name="Shi W."/>
            <person name="Du L."/>
            <person name="Sun Y."/>
            <person name="Zhan W."/>
            <person name="Jiang J."/>
            <person name="Wang Q."/>
            <person name="Zhang B."/>
            <person name="Ji P."/>
            <person name="Sakyi L.B."/>
            <person name="Cui X."/>
            <person name="Yuan T."/>
            <person name="Jiang B."/>
            <person name="Yang W."/>
            <person name="Lam T.T.-Y."/>
            <person name="Chang Q."/>
            <person name="Ding S."/>
            <person name="Wang X."/>
            <person name="Zhu J."/>
            <person name="Ruan X."/>
            <person name="Zhao L."/>
            <person name="Wei J."/>
            <person name="Que T."/>
            <person name="Du C."/>
            <person name="Cheng J."/>
            <person name="Dai P."/>
            <person name="Han X."/>
            <person name="Huang E."/>
            <person name="Gao Y."/>
            <person name="Liu J."/>
            <person name="Shao H."/>
            <person name="Ye R."/>
            <person name="Li L."/>
            <person name="Wei W."/>
            <person name="Wang X."/>
            <person name="Wang C."/>
            <person name="Huo Q."/>
            <person name="Li W."/>
            <person name="Guo W."/>
            <person name="Chen H."/>
            <person name="Chen S."/>
            <person name="Zhou L."/>
            <person name="Zhou L."/>
            <person name="Ni X."/>
            <person name="Tian J."/>
            <person name="Zhou Y."/>
            <person name="Sheng Y."/>
            <person name="Liu T."/>
            <person name="Pan Y."/>
            <person name="Xia L."/>
            <person name="Li J."/>
            <person name="Zhao F."/>
            <person name="Cao W."/>
        </authorList>
    </citation>
    <scope>NUCLEOTIDE SEQUENCE</scope>
    <source>
        <strain evidence="1">Rmic-2018</strain>
        <tissue evidence="1">Larvae</tissue>
    </source>
</reference>